<keyword evidence="2 5" id="KW-0456">Lyase</keyword>
<dbReference type="Gene3D" id="3.40.50.11240">
    <property type="entry name" value="Ethanolamine ammonia-lyase light chain (EutC)"/>
    <property type="match status" value="1"/>
</dbReference>
<name>A0ABV1B6R8_9FIRM</name>
<proteinExistence type="inferred from homology"/>
<keyword evidence="1 5" id="KW-0846">Cobalamin</keyword>
<sequence>MNIDEALIERIIREVVSQVVAEKAAGGGQNRFASGNNQNSMQSVNLGQIEQLVKNVASGDRQTSSGGQTSNAGGYHPEEPVHDVDIEEDITSREVKKRPLIDQPQDPEALERMMRLTTARIGVGCAGPRLKTQTLLTLRADHARARDAVMLDVHQDVIDNLKLFSVQTRCQDKNEFLTRPDLGRRLSEDGVQKVKDQCIEGPDVQLIVADGLSSTAINANIENVLPVLMDGLSAAGLRVGTPFFVRYGRVAVEDEIAELVGAKVVCIFVGERPGLGTAESMSAYLAYNAKIGMPEARRTVVSNIHKDGITAVEAGAYLTDLIQKILDKKASGVELQN</sequence>
<dbReference type="Pfam" id="PF05985">
    <property type="entry name" value="EutC"/>
    <property type="match status" value="1"/>
</dbReference>
<keyword evidence="3 5" id="KW-0170">Cobalt</keyword>
<dbReference type="HAMAP" id="MF_00601">
    <property type="entry name" value="EutC"/>
    <property type="match status" value="1"/>
</dbReference>
<evidence type="ECO:0000256" key="5">
    <source>
        <dbReference type="HAMAP-Rule" id="MF_00601"/>
    </source>
</evidence>
<feature type="binding site" evidence="5">
    <location>
        <position position="250"/>
    </location>
    <ligand>
        <name>adenosylcob(III)alamin</name>
        <dbReference type="ChEBI" id="CHEBI:18408"/>
    </ligand>
</feature>
<comment type="subcellular location">
    <subcellularLocation>
        <location evidence="5">Bacterial microcompartment</location>
    </subcellularLocation>
</comment>
<comment type="subunit">
    <text evidence="5">The basic unit is a heterodimer which dimerizes to form tetramers. The heterotetramers trimerize; 6 large subunits form a core ring with 6 small subunits projecting outwards.</text>
</comment>
<feature type="binding site" evidence="5">
    <location>
        <position position="271"/>
    </location>
    <ligand>
        <name>adenosylcob(III)alamin</name>
        <dbReference type="ChEBI" id="CHEBI:18408"/>
    </ligand>
</feature>
<dbReference type="PANTHER" id="PTHR39330:SF1">
    <property type="entry name" value="ETHANOLAMINE AMMONIA-LYASE SMALL SUBUNIT"/>
    <property type="match status" value="1"/>
</dbReference>
<dbReference type="InterPro" id="IPR042255">
    <property type="entry name" value="EutC_N"/>
</dbReference>
<evidence type="ECO:0000256" key="2">
    <source>
        <dbReference type="ARBA" id="ARBA00023239"/>
    </source>
</evidence>
<evidence type="ECO:0000256" key="6">
    <source>
        <dbReference type="SAM" id="MobiDB-lite"/>
    </source>
</evidence>
<dbReference type="GO" id="GO:0008851">
    <property type="term" value="F:ethanolamine ammonia-lyase activity"/>
    <property type="evidence" value="ECO:0007669"/>
    <property type="project" value="UniProtKB-EC"/>
</dbReference>
<dbReference type="InterPro" id="IPR042251">
    <property type="entry name" value="EutC_C"/>
</dbReference>
<evidence type="ECO:0000256" key="3">
    <source>
        <dbReference type="ARBA" id="ARBA00023285"/>
    </source>
</evidence>
<dbReference type="EC" id="4.3.1.7" evidence="5"/>
<dbReference type="NCBIfam" id="NF003971">
    <property type="entry name" value="PRK05465.1"/>
    <property type="match status" value="1"/>
</dbReference>
<organism evidence="7 8">
    <name type="scientific">Coprococcus intestinihominis</name>
    <dbReference type="NCBI Taxonomy" id="3133154"/>
    <lineage>
        <taxon>Bacteria</taxon>
        <taxon>Bacillati</taxon>
        <taxon>Bacillota</taxon>
        <taxon>Clostridia</taxon>
        <taxon>Lachnospirales</taxon>
        <taxon>Lachnospiraceae</taxon>
        <taxon>Coprococcus</taxon>
    </lineage>
</organism>
<reference evidence="7 8" key="1">
    <citation type="submission" date="2024-03" db="EMBL/GenBank/DDBJ databases">
        <title>Human intestinal bacterial collection.</title>
        <authorList>
            <person name="Pauvert C."/>
            <person name="Hitch T.C.A."/>
            <person name="Clavel T."/>
        </authorList>
    </citation>
    <scope>NUCLEOTIDE SEQUENCE [LARGE SCALE GENOMIC DNA]</scope>
    <source>
        <strain evidence="7 8">CLA-AA-H190</strain>
    </source>
</reference>
<feature type="region of interest" description="Disordered" evidence="6">
    <location>
        <begin position="56"/>
        <end position="83"/>
    </location>
</feature>
<evidence type="ECO:0000256" key="1">
    <source>
        <dbReference type="ARBA" id="ARBA00022628"/>
    </source>
</evidence>
<comment type="caution">
    <text evidence="7">The sequence shown here is derived from an EMBL/GenBank/DDBJ whole genome shotgun (WGS) entry which is preliminary data.</text>
</comment>
<comment type="function">
    <text evidence="5">Catalyzes the deamination of various vicinal amino-alcohols to oxo compounds. Allows this organism to utilize ethanolamine as the sole source of nitrogen and carbon in the presence of external vitamin B12.</text>
</comment>
<dbReference type="EMBL" id="JBBMEK010000060">
    <property type="protein sequence ID" value="MEQ2364769.1"/>
    <property type="molecule type" value="Genomic_DNA"/>
</dbReference>
<keyword evidence="4 5" id="KW-1283">Bacterial microcompartment</keyword>
<evidence type="ECO:0000313" key="7">
    <source>
        <dbReference type="EMBL" id="MEQ2364769.1"/>
    </source>
</evidence>
<keyword evidence="8" id="KW-1185">Reference proteome</keyword>
<protein>
    <recommendedName>
        <fullName evidence="5">Ethanolamine ammonia-lyase small subunit</fullName>
        <shortName evidence="5">EAL small subunit</shortName>
        <ecNumber evidence="5">4.3.1.7</ecNumber>
    </recommendedName>
</protein>
<dbReference type="Gene3D" id="1.10.30.40">
    <property type="entry name" value="Ethanolamine ammonia-lyase light chain (EutC), N-terminal domain"/>
    <property type="match status" value="1"/>
</dbReference>
<dbReference type="Proteomes" id="UP001469749">
    <property type="component" value="Unassembled WGS sequence"/>
</dbReference>
<evidence type="ECO:0000313" key="8">
    <source>
        <dbReference type="Proteomes" id="UP001469749"/>
    </source>
</evidence>
<comment type="similarity">
    <text evidence="5">Belongs to the EutC family.</text>
</comment>
<gene>
    <name evidence="5 7" type="primary">eutC</name>
    <name evidence="7" type="ORF">WMO25_06610</name>
</gene>
<dbReference type="RefSeq" id="WP_349084679.1">
    <property type="nucleotide sequence ID" value="NZ_JBBMEK010000060.1"/>
</dbReference>
<comment type="catalytic activity">
    <reaction evidence="5">
        <text>ethanolamine = acetaldehyde + NH4(+)</text>
        <dbReference type="Rhea" id="RHEA:15313"/>
        <dbReference type="ChEBI" id="CHEBI:15343"/>
        <dbReference type="ChEBI" id="CHEBI:28938"/>
        <dbReference type="ChEBI" id="CHEBI:57603"/>
        <dbReference type="EC" id="4.3.1.7"/>
    </reaction>
</comment>
<evidence type="ECO:0000256" key="4">
    <source>
        <dbReference type="ARBA" id="ARBA00024446"/>
    </source>
</evidence>
<dbReference type="PANTHER" id="PTHR39330">
    <property type="entry name" value="ETHANOLAMINE AMMONIA-LYASE LIGHT CHAIN"/>
    <property type="match status" value="1"/>
</dbReference>
<dbReference type="InterPro" id="IPR009246">
    <property type="entry name" value="EutC"/>
</dbReference>
<comment type="cofactor">
    <cofactor evidence="5">
        <name>adenosylcob(III)alamin</name>
        <dbReference type="ChEBI" id="CHEBI:18408"/>
    </cofactor>
    <text evidence="5">Binds between the large and small subunits.</text>
</comment>
<accession>A0ABV1B6R8</accession>
<comment type="pathway">
    <text evidence="5">Amine and polyamine degradation; ethanolamine degradation.</text>
</comment>
<feature type="compositionally biased region" description="Polar residues" evidence="6">
    <location>
        <begin position="60"/>
        <end position="72"/>
    </location>
</feature>